<dbReference type="EMBL" id="LS483452">
    <property type="protein sequence ID" value="SQH78413.1"/>
    <property type="molecule type" value="Genomic_DNA"/>
</dbReference>
<dbReference type="AlphaFoldDB" id="A0A330MAD7"/>
<dbReference type="GO" id="GO:0004252">
    <property type="term" value="F:serine-type endopeptidase activity"/>
    <property type="evidence" value="ECO:0007669"/>
    <property type="project" value="InterPro"/>
</dbReference>
<evidence type="ECO:0000313" key="9">
    <source>
        <dbReference type="Proteomes" id="UP000250123"/>
    </source>
</evidence>
<sequence length="32" mass="3524">MHGEMIRLAAESPQVTRVFVNPAIKLCAQLLS</sequence>
<dbReference type="SUPFAM" id="SSF55166">
    <property type="entry name" value="Hedgehog/DD-peptidase"/>
    <property type="match status" value="1"/>
</dbReference>
<keyword evidence="6" id="KW-0862">Zinc</keyword>
<evidence type="ECO:0000256" key="5">
    <source>
        <dbReference type="ARBA" id="ARBA00022801"/>
    </source>
</evidence>
<accession>A0A330MAD7</accession>
<dbReference type="KEGG" id="sbk:SHEWBE_4453"/>
<dbReference type="GO" id="GO:0030288">
    <property type="term" value="C:outer membrane-bounded periplasmic space"/>
    <property type="evidence" value="ECO:0007669"/>
    <property type="project" value="InterPro"/>
</dbReference>
<dbReference type="GO" id="GO:0046872">
    <property type="term" value="F:metal ion binding"/>
    <property type="evidence" value="ECO:0007669"/>
    <property type="project" value="UniProtKB-KW"/>
</dbReference>
<keyword evidence="1" id="KW-0645">Protease</keyword>
<keyword evidence="4" id="KW-0574">Periplasm</keyword>
<evidence type="ECO:0000256" key="4">
    <source>
        <dbReference type="ARBA" id="ARBA00022764"/>
    </source>
</evidence>
<name>A0A330MAD7_9GAMM</name>
<dbReference type="InterPro" id="IPR005073">
    <property type="entry name" value="Peptidase_M74"/>
</dbReference>
<evidence type="ECO:0000256" key="1">
    <source>
        <dbReference type="ARBA" id="ARBA00022670"/>
    </source>
</evidence>
<keyword evidence="2" id="KW-0479">Metal-binding</keyword>
<keyword evidence="3" id="KW-0732">Signal</keyword>
<keyword evidence="7" id="KW-0482">Metalloprotease</keyword>
<evidence type="ECO:0000256" key="2">
    <source>
        <dbReference type="ARBA" id="ARBA00022723"/>
    </source>
</evidence>
<evidence type="ECO:0000256" key="7">
    <source>
        <dbReference type="ARBA" id="ARBA00023049"/>
    </source>
</evidence>
<dbReference type="GO" id="GO:0008237">
    <property type="term" value="F:metallopeptidase activity"/>
    <property type="evidence" value="ECO:0007669"/>
    <property type="project" value="UniProtKB-KW"/>
</dbReference>
<dbReference type="InterPro" id="IPR009045">
    <property type="entry name" value="Zn_M74/Hedgehog-like"/>
</dbReference>
<evidence type="ECO:0000256" key="6">
    <source>
        <dbReference type="ARBA" id="ARBA00022833"/>
    </source>
</evidence>
<organism evidence="8 9">
    <name type="scientific">Shewanella benthica</name>
    <dbReference type="NCBI Taxonomy" id="43661"/>
    <lineage>
        <taxon>Bacteria</taxon>
        <taxon>Pseudomonadati</taxon>
        <taxon>Pseudomonadota</taxon>
        <taxon>Gammaproteobacteria</taxon>
        <taxon>Alteromonadales</taxon>
        <taxon>Shewanellaceae</taxon>
        <taxon>Shewanella</taxon>
    </lineage>
</organism>
<reference evidence="9" key="1">
    <citation type="submission" date="2018-06" db="EMBL/GenBank/DDBJ databases">
        <authorList>
            <person name="Cea G.-C."/>
            <person name="William W."/>
        </authorList>
    </citation>
    <scope>NUCLEOTIDE SEQUENCE [LARGE SCALE GENOMIC DNA]</scope>
    <source>
        <strain evidence="9">DB21MT-2</strain>
    </source>
</reference>
<gene>
    <name evidence="8" type="ORF">SHEWBE_4453</name>
</gene>
<dbReference type="Pfam" id="PF03411">
    <property type="entry name" value="Peptidase_M74"/>
    <property type="match status" value="1"/>
</dbReference>
<dbReference type="Proteomes" id="UP000250123">
    <property type="component" value="Chromosome SHEWBE"/>
</dbReference>
<evidence type="ECO:0000256" key="3">
    <source>
        <dbReference type="ARBA" id="ARBA00022729"/>
    </source>
</evidence>
<dbReference type="GO" id="GO:0006508">
    <property type="term" value="P:proteolysis"/>
    <property type="evidence" value="ECO:0007669"/>
    <property type="project" value="UniProtKB-KW"/>
</dbReference>
<keyword evidence="5" id="KW-0378">Hydrolase</keyword>
<proteinExistence type="predicted"/>
<evidence type="ECO:0000313" key="8">
    <source>
        <dbReference type="EMBL" id="SQH78413.1"/>
    </source>
</evidence>
<protein>
    <submittedName>
        <fullName evidence="8">Uncharacterized protein</fullName>
    </submittedName>
</protein>